<comment type="caution">
    <text evidence="1">The sequence shown here is derived from an EMBL/GenBank/DDBJ whole genome shotgun (WGS) entry which is preliminary data.</text>
</comment>
<evidence type="ECO:0000313" key="1">
    <source>
        <dbReference type="EMBL" id="KKL08499.1"/>
    </source>
</evidence>
<gene>
    <name evidence="1" type="ORF">LCGC14_2575280</name>
</gene>
<proteinExistence type="predicted"/>
<dbReference type="EMBL" id="LAZR01042854">
    <property type="protein sequence ID" value="KKL08499.1"/>
    <property type="molecule type" value="Genomic_DNA"/>
</dbReference>
<accession>A0A0F9AG34</accession>
<protein>
    <submittedName>
        <fullName evidence="1">Uncharacterized protein</fullName>
    </submittedName>
</protein>
<organism evidence="1">
    <name type="scientific">marine sediment metagenome</name>
    <dbReference type="NCBI Taxonomy" id="412755"/>
    <lineage>
        <taxon>unclassified sequences</taxon>
        <taxon>metagenomes</taxon>
        <taxon>ecological metagenomes</taxon>
    </lineage>
</organism>
<reference evidence="1" key="1">
    <citation type="journal article" date="2015" name="Nature">
        <title>Complex archaea that bridge the gap between prokaryotes and eukaryotes.</title>
        <authorList>
            <person name="Spang A."/>
            <person name="Saw J.H."/>
            <person name="Jorgensen S.L."/>
            <person name="Zaremba-Niedzwiedzka K."/>
            <person name="Martijn J."/>
            <person name="Lind A.E."/>
            <person name="van Eijk R."/>
            <person name="Schleper C."/>
            <person name="Guy L."/>
            <person name="Ettema T.J."/>
        </authorList>
    </citation>
    <scope>NUCLEOTIDE SEQUENCE</scope>
</reference>
<dbReference type="AlphaFoldDB" id="A0A0F9AG34"/>
<sequence length="85" mass="9482">MTTENPYNGQMQLIGYETVLSMQLRVYANAVWDEGHTAAKAEQARIVKGLVEVCKSAESLLERMHMQADSPIMNELKQAIAKATQ</sequence>
<name>A0A0F9AG34_9ZZZZ</name>